<dbReference type="SUPFAM" id="SSF110857">
    <property type="entry name" value="Gamma-glutamyl cyclotransferase-like"/>
    <property type="match status" value="1"/>
</dbReference>
<dbReference type="EC" id="4.3.2.9" evidence="1"/>
<evidence type="ECO:0000313" key="6">
    <source>
        <dbReference type="EMBL" id="CAF1070994.1"/>
    </source>
</evidence>
<dbReference type="CDD" id="cd06661">
    <property type="entry name" value="GGCT_like"/>
    <property type="match status" value="1"/>
</dbReference>
<keyword evidence="5" id="KW-0472">Membrane</keyword>
<dbReference type="PANTHER" id="PTHR12935">
    <property type="entry name" value="GAMMA-GLUTAMYLCYCLOTRANSFERASE"/>
    <property type="match status" value="1"/>
</dbReference>
<keyword evidence="5" id="KW-1133">Transmembrane helix</keyword>
<comment type="caution">
    <text evidence="6">The sequence shown here is derived from an EMBL/GenBank/DDBJ whole genome shotgun (WGS) entry which is preliminary data.</text>
</comment>
<dbReference type="InterPro" id="IPR036568">
    <property type="entry name" value="GGCT-like_sf"/>
</dbReference>
<dbReference type="Proteomes" id="UP000663877">
    <property type="component" value="Unassembled WGS sequence"/>
</dbReference>
<dbReference type="Gene3D" id="3.10.490.10">
    <property type="entry name" value="Gamma-glutamyl cyclotransferase-like"/>
    <property type="match status" value="1"/>
</dbReference>
<dbReference type="AlphaFoldDB" id="A0A814LXH0"/>
<dbReference type="GO" id="GO:0003839">
    <property type="term" value="F:gamma-glutamylcyclotransferase activity"/>
    <property type="evidence" value="ECO:0007669"/>
    <property type="project" value="UniProtKB-EC"/>
</dbReference>
<dbReference type="Pfam" id="PF13772">
    <property type="entry name" value="AIG2_2"/>
    <property type="match status" value="1"/>
</dbReference>
<feature type="binding site" evidence="4">
    <location>
        <position position="149"/>
    </location>
    <ligand>
        <name>substrate</name>
    </ligand>
</feature>
<dbReference type="InterPro" id="IPR017939">
    <property type="entry name" value="G-Glutamylcylcotransferase"/>
</dbReference>
<dbReference type="EMBL" id="CAJNOI010000242">
    <property type="protein sequence ID" value="CAF1204635.1"/>
    <property type="molecule type" value="Genomic_DNA"/>
</dbReference>
<dbReference type="Proteomes" id="UP000663832">
    <property type="component" value="Unassembled WGS sequence"/>
</dbReference>
<evidence type="ECO:0000313" key="8">
    <source>
        <dbReference type="Proteomes" id="UP000663832"/>
    </source>
</evidence>
<feature type="transmembrane region" description="Helical" evidence="5">
    <location>
        <begin position="182"/>
        <end position="209"/>
    </location>
</feature>
<keyword evidence="5" id="KW-0812">Transmembrane</keyword>
<keyword evidence="2" id="KW-0456">Lyase</keyword>
<dbReference type="PANTHER" id="PTHR12935:SF0">
    <property type="entry name" value="GAMMA-GLUTAMYLCYCLOTRANSFERASE"/>
    <property type="match status" value="1"/>
</dbReference>
<dbReference type="EMBL" id="CAJNOM010000111">
    <property type="protein sequence ID" value="CAF1070994.1"/>
    <property type="molecule type" value="Genomic_DNA"/>
</dbReference>
<gene>
    <name evidence="7" type="ORF">BJG266_LOCUS27108</name>
    <name evidence="6" type="ORF">QVE165_LOCUS18690</name>
</gene>
<protein>
    <recommendedName>
        <fullName evidence="1">gamma-glutamylcyclotransferase</fullName>
        <ecNumber evidence="1">4.3.2.9</ecNumber>
    </recommendedName>
</protein>
<evidence type="ECO:0000256" key="4">
    <source>
        <dbReference type="PIRSR" id="PIRSR617939-2"/>
    </source>
</evidence>
<evidence type="ECO:0000313" key="7">
    <source>
        <dbReference type="EMBL" id="CAF1204635.1"/>
    </source>
</evidence>
<feature type="active site" description="Proton acceptor" evidence="3">
    <location>
        <position position="99"/>
    </location>
</feature>
<dbReference type="InterPro" id="IPR013024">
    <property type="entry name" value="GGCT-like"/>
</dbReference>
<reference evidence="6" key="1">
    <citation type="submission" date="2021-02" db="EMBL/GenBank/DDBJ databases">
        <authorList>
            <person name="Nowell W R."/>
        </authorList>
    </citation>
    <scope>NUCLEOTIDE SEQUENCE</scope>
</reference>
<organism evidence="6 8">
    <name type="scientific">Adineta steineri</name>
    <dbReference type="NCBI Taxonomy" id="433720"/>
    <lineage>
        <taxon>Eukaryota</taxon>
        <taxon>Metazoa</taxon>
        <taxon>Spiralia</taxon>
        <taxon>Gnathifera</taxon>
        <taxon>Rotifera</taxon>
        <taxon>Eurotatoria</taxon>
        <taxon>Bdelloidea</taxon>
        <taxon>Adinetida</taxon>
        <taxon>Adinetidae</taxon>
        <taxon>Adineta</taxon>
    </lineage>
</organism>
<sequence>MTKSNSTSESLFPSSYPDFVYNFSYGANMFPNVLSGRRKTHPIESIPGVLEGWQLTFDLRGIPALEPCFGNIKENPDAEVHGILHKMTGKQFKYLLTTEGGSGVNPNGYIPHKVNVHAYDGRIIEAYTLVVRRISPSIASHHVLPSVRYMSLLRNGAAHHKIHPLYIEYLQSLPSFERSKPVMILVIFEILLLIIFSSPVWIPVVIYYVCTNQKAQARAYFFSLIMVNSWRIYRFLGASRVFQPYYSAPFPLGSTNFKENTETFRTQVQIDEQTLPDTITDILPESNTSSPISQTTIQRKNS</sequence>
<evidence type="ECO:0000256" key="5">
    <source>
        <dbReference type="SAM" id="Phobius"/>
    </source>
</evidence>
<name>A0A814LXH0_9BILA</name>
<proteinExistence type="predicted"/>
<dbReference type="OrthoDB" id="2017317at2759"/>
<evidence type="ECO:0000256" key="2">
    <source>
        <dbReference type="ARBA" id="ARBA00023239"/>
    </source>
</evidence>
<keyword evidence="8" id="KW-1185">Reference proteome</keyword>
<evidence type="ECO:0000256" key="3">
    <source>
        <dbReference type="PIRSR" id="PIRSR617939-1"/>
    </source>
</evidence>
<evidence type="ECO:0000256" key="1">
    <source>
        <dbReference type="ARBA" id="ARBA00012346"/>
    </source>
</evidence>
<accession>A0A814LXH0</accession>